<evidence type="ECO:0000256" key="5">
    <source>
        <dbReference type="SAM" id="MobiDB-lite"/>
    </source>
</evidence>
<dbReference type="PANTHER" id="PTHR21576">
    <property type="entry name" value="UNCHARACTERIZED NODULIN-LIKE PROTEIN"/>
    <property type="match status" value="1"/>
</dbReference>
<evidence type="ECO:0000256" key="1">
    <source>
        <dbReference type="ARBA" id="ARBA00004141"/>
    </source>
</evidence>
<dbReference type="SUPFAM" id="SSF103473">
    <property type="entry name" value="MFS general substrate transporter"/>
    <property type="match status" value="1"/>
</dbReference>
<evidence type="ECO:0000256" key="6">
    <source>
        <dbReference type="SAM" id="Phobius"/>
    </source>
</evidence>
<feature type="transmembrane region" description="Helical" evidence="6">
    <location>
        <begin position="455"/>
        <end position="476"/>
    </location>
</feature>
<dbReference type="InterPro" id="IPR010658">
    <property type="entry name" value="Nodulin-like"/>
</dbReference>
<comment type="subcellular location">
    <subcellularLocation>
        <location evidence="1">Membrane</location>
        <topology evidence="1">Multi-pass membrane protein</topology>
    </subcellularLocation>
</comment>
<dbReference type="AlphaFoldDB" id="A0A8E5MII9"/>
<dbReference type="GeneID" id="66065800"/>
<dbReference type="OrthoDB" id="410267at2759"/>
<feature type="compositionally biased region" description="Low complexity" evidence="5">
    <location>
        <begin position="211"/>
        <end position="228"/>
    </location>
</feature>
<evidence type="ECO:0000256" key="4">
    <source>
        <dbReference type="ARBA" id="ARBA00023136"/>
    </source>
</evidence>
<feature type="transmembrane region" description="Helical" evidence="6">
    <location>
        <begin position="420"/>
        <end position="443"/>
    </location>
</feature>
<dbReference type="Pfam" id="PF06813">
    <property type="entry name" value="Nodulin-like"/>
    <property type="match status" value="1"/>
</dbReference>
<feature type="transmembrane region" description="Helical" evidence="6">
    <location>
        <begin position="315"/>
        <end position="333"/>
    </location>
</feature>
<dbReference type="Proteomes" id="UP000027002">
    <property type="component" value="Chromosome 4"/>
</dbReference>
<keyword evidence="4 6" id="KW-0472">Membrane</keyword>
<feature type="region of interest" description="Disordered" evidence="5">
    <location>
        <begin position="203"/>
        <end position="270"/>
    </location>
</feature>
<dbReference type="Gene3D" id="1.20.1250.20">
    <property type="entry name" value="MFS general substrate transporter like domains"/>
    <property type="match status" value="2"/>
</dbReference>
<sequence length="536" mass="58004">MVQKHPKAIRRARLTASAAATIIALACGTNYVYSAWAPQFAEKLRLSATESNLVGQFGNLGMYSLGVPVGILVDQRGPRPFVLVGAILLVMGYFPLHLAYQSASGPIAALCVFSFLSGLGSCMAFAAAVKTSALNWPSHRGTATAFPLAAFGLSAFFFSTLGALFFPGDPSAFLKLLCWGTFGLILLGFFSLRVSPHPSYQSISSREEQMPSSPSSNLPSPPLQSRSLENGFFEDHPTSSTGSAGMRAASPPTLPRSSSRTPVVDAEDGSIDETSSLMSSTVLETVQDVVTVSVVRDRPHRIDIRGLELLRSRSFWFLFSIMAILSGIGLMTINNIGNDVNVLWKHYDASVTEDFLVHQQQMHVSILSVGSFVGRLLSGVGSDVLVKHLHASRLWCLFVASIIFLLAQACALRIENPQLLVLVSGMSGLGYGFLFGVFPSLVTETFGIRGLSQNWGFMTLAPVISSNIFNLFYGLVLDSRSAFDPDGQRSCHYGLECYRAAYWATFGACTVGILITLWAVHHERVEIAKGRKAQHL</sequence>
<dbReference type="GO" id="GO:0000329">
    <property type="term" value="C:fungal-type vacuole membrane"/>
    <property type="evidence" value="ECO:0007669"/>
    <property type="project" value="TreeGrafter"/>
</dbReference>
<dbReference type="RefSeq" id="XP_042998454.1">
    <property type="nucleotide sequence ID" value="XM_043142520.1"/>
</dbReference>
<organism evidence="8 9">
    <name type="scientific">Ustilaginoidea virens</name>
    <name type="common">Rice false smut fungus</name>
    <name type="synonym">Villosiclava virens</name>
    <dbReference type="NCBI Taxonomy" id="1159556"/>
    <lineage>
        <taxon>Eukaryota</taxon>
        <taxon>Fungi</taxon>
        <taxon>Dikarya</taxon>
        <taxon>Ascomycota</taxon>
        <taxon>Pezizomycotina</taxon>
        <taxon>Sordariomycetes</taxon>
        <taxon>Hypocreomycetidae</taxon>
        <taxon>Hypocreales</taxon>
        <taxon>Clavicipitaceae</taxon>
        <taxon>Ustilaginoidea</taxon>
    </lineage>
</organism>
<feature type="domain" description="Nodulin-like" evidence="7">
    <location>
        <begin position="18"/>
        <end position="205"/>
    </location>
</feature>
<evidence type="ECO:0000256" key="3">
    <source>
        <dbReference type="ARBA" id="ARBA00022989"/>
    </source>
</evidence>
<dbReference type="InterPro" id="IPR036259">
    <property type="entry name" value="MFS_trans_sf"/>
</dbReference>
<evidence type="ECO:0000259" key="7">
    <source>
        <dbReference type="Pfam" id="PF06813"/>
    </source>
</evidence>
<dbReference type="KEGG" id="uvi:66065800"/>
<dbReference type="EMBL" id="CP072756">
    <property type="protein sequence ID" value="QUC20781.1"/>
    <property type="molecule type" value="Genomic_DNA"/>
</dbReference>
<feature type="transmembrane region" description="Helical" evidence="6">
    <location>
        <begin position="394"/>
        <end position="414"/>
    </location>
</feature>
<feature type="transmembrane region" description="Helical" evidence="6">
    <location>
        <begin position="141"/>
        <end position="166"/>
    </location>
</feature>
<dbReference type="PROSITE" id="PS51257">
    <property type="entry name" value="PROKAR_LIPOPROTEIN"/>
    <property type="match status" value="1"/>
</dbReference>
<accession>A0A8E5MII9</accession>
<feature type="transmembrane region" description="Helical" evidence="6">
    <location>
        <begin position="106"/>
        <end position="129"/>
    </location>
</feature>
<proteinExistence type="predicted"/>
<keyword evidence="2 6" id="KW-0812">Transmembrane</keyword>
<evidence type="ECO:0000313" key="8">
    <source>
        <dbReference type="EMBL" id="QUC20781.1"/>
    </source>
</evidence>
<evidence type="ECO:0000256" key="2">
    <source>
        <dbReference type="ARBA" id="ARBA00022692"/>
    </source>
</evidence>
<keyword evidence="9" id="KW-1185">Reference proteome</keyword>
<feature type="transmembrane region" description="Helical" evidence="6">
    <location>
        <begin position="12"/>
        <end position="33"/>
    </location>
</feature>
<dbReference type="PANTHER" id="PTHR21576:SF158">
    <property type="entry name" value="RIBOSOMAL RNA-PROCESSING PROTEIN 12-LIKE CONSERVED DOMAIN-CONTAINING PROTEIN"/>
    <property type="match status" value="1"/>
</dbReference>
<name>A0A8E5MII9_USTVR</name>
<keyword evidence="3 6" id="KW-1133">Transmembrane helix</keyword>
<gene>
    <name evidence="8" type="ORF">UV8b_05022</name>
</gene>
<feature type="transmembrane region" description="Helical" evidence="6">
    <location>
        <begin position="500"/>
        <end position="520"/>
    </location>
</feature>
<reference evidence="8" key="1">
    <citation type="submission" date="2020-03" db="EMBL/GenBank/DDBJ databases">
        <title>A mixture of massive structural variations and highly conserved coding sequences in Ustilaginoidea virens genome.</title>
        <authorList>
            <person name="Zhang K."/>
            <person name="Zhao Z."/>
            <person name="Zhang Z."/>
            <person name="Li Y."/>
            <person name="Hsiang T."/>
            <person name="Sun W."/>
        </authorList>
    </citation>
    <scope>NUCLEOTIDE SEQUENCE</scope>
    <source>
        <strain evidence="8">UV-8b</strain>
    </source>
</reference>
<evidence type="ECO:0000313" key="9">
    <source>
        <dbReference type="Proteomes" id="UP000027002"/>
    </source>
</evidence>
<feature type="transmembrane region" description="Helical" evidence="6">
    <location>
        <begin position="172"/>
        <end position="192"/>
    </location>
</feature>
<dbReference type="GO" id="GO:0022857">
    <property type="term" value="F:transmembrane transporter activity"/>
    <property type="evidence" value="ECO:0007669"/>
    <property type="project" value="InterPro"/>
</dbReference>
<protein>
    <recommendedName>
        <fullName evidence="7">Nodulin-like domain-containing protein</fullName>
    </recommendedName>
</protein>
<feature type="transmembrane region" description="Helical" evidence="6">
    <location>
        <begin position="80"/>
        <end position="100"/>
    </location>
</feature>